<keyword evidence="3" id="KW-1185">Reference proteome</keyword>
<feature type="compositionally biased region" description="Basic and acidic residues" evidence="1">
    <location>
        <begin position="27"/>
        <end position="36"/>
    </location>
</feature>
<evidence type="ECO:0000313" key="3">
    <source>
        <dbReference type="Proteomes" id="UP000766336"/>
    </source>
</evidence>
<dbReference type="Proteomes" id="UP000766336">
    <property type="component" value="Unassembled WGS sequence"/>
</dbReference>
<feature type="region of interest" description="Disordered" evidence="1">
    <location>
        <begin position="20"/>
        <end position="67"/>
    </location>
</feature>
<dbReference type="RefSeq" id="WP_213671656.1">
    <property type="nucleotide sequence ID" value="NZ_JAHCDA010000004.1"/>
</dbReference>
<name>A0ABS5QH77_9PROT</name>
<evidence type="ECO:0000256" key="1">
    <source>
        <dbReference type="SAM" id="MobiDB-lite"/>
    </source>
</evidence>
<dbReference type="EMBL" id="JAHCDA010000004">
    <property type="protein sequence ID" value="MBS7812949.1"/>
    <property type="molecule type" value="Genomic_DNA"/>
</dbReference>
<feature type="compositionally biased region" description="Basic and acidic residues" evidence="1">
    <location>
        <begin position="48"/>
        <end position="67"/>
    </location>
</feature>
<sequence>MTGPDDREGRLAAALRANLRRRKAQARGREAVRAEDANQPPGPADGRSAPEEVRPALREDLARRKDP</sequence>
<organism evidence="2 3">
    <name type="scientific">Roseococcus pinisoli</name>
    <dbReference type="NCBI Taxonomy" id="2835040"/>
    <lineage>
        <taxon>Bacteria</taxon>
        <taxon>Pseudomonadati</taxon>
        <taxon>Pseudomonadota</taxon>
        <taxon>Alphaproteobacteria</taxon>
        <taxon>Acetobacterales</taxon>
        <taxon>Roseomonadaceae</taxon>
        <taxon>Roseococcus</taxon>
    </lineage>
</organism>
<accession>A0ABS5QH77</accession>
<proteinExistence type="predicted"/>
<evidence type="ECO:0000313" key="2">
    <source>
        <dbReference type="EMBL" id="MBS7812949.1"/>
    </source>
</evidence>
<protein>
    <submittedName>
        <fullName evidence="2">Uncharacterized protein</fullName>
    </submittedName>
</protein>
<reference evidence="2 3" key="1">
    <citation type="submission" date="2021-05" db="EMBL/GenBank/DDBJ databases">
        <title>Roseococcus sp. XZZS9, whole genome shotgun sequencing project.</title>
        <authorList>
            <person name="Zhao G."/>
            <person name="Shen L."/>
        </authorList>
    </citation>
    <scope>NUCLEOTIDE SEQUENCE [LARGE SCALE GENOMIC DNA]</scope>
    <source>
        <strain evidence="2 3">XZZS9</strain>
    </source>
</reference>
<gene>
    <name evidence="2" type="ORF">KHU32_18515</name>
</gene>
<comment type="caution">
    <text evidence="2">The sequence shown here is derived from an EMBL/GenBank/DDBJ whole genome shotgun (WGS) entry which is preliminary data.</text>
</comment>